<dbReference type="EC" id="2.7.10.2" evidence="4"/>
<dbReference type="GO" id="GO:0005886">
    <property type="term" value="C:plasma membrane"/>
    <property type="evidence" value="ECO:0007669"/>
    <property type="project" value="UniProtKB-SubCell"/>
</dbReference>
<feature type="coiled-coil region" evidence="16">
    <location>
        <begin position="331"/>
        <end position="362"/>
    </location>
</feature>
<dbReference type="GO" id="GO:0004715">
    <property type="term" value="F:non-membrane spanning protein tyrosine kinase activity"/>
    <property type="evidence" value="ECO:0007669"/>
    <property type="project" value="UniProtKB-EC"/>
</dbReference>
<dbReference type="CDD" id="cd05387">
    <property type="entry name" value="BY-kinase"/>
    <property type="match status" value="1"/>
</dbReference>
<sequence length="733" mass="83295">MLNNKEQTHLTDYIKIIQKRQWVVILVFVVLVATVTISTIRMTPVYQAKARVLIEKEERVNVTGKDIQEVVTYDPYATRGEFYKNQHEILKSRSLAKRVIEELKLGNGPELPSGSSKRRLIDVYLKKLSITPVRNTGVVNVSFSGNYPDIITDILNAHVKFYKDQELERRFLASQDAVEWIDGRLKDLGKDLEKDEEELQKYKEDEDLITLDNLGTVEQRQNIVLEKLSELSTELTRAKTQRIGVETLYNEIQKLSERPEMIEAITPVIENRLIQDLKADYARLEAQVSNLSEKYGPRHPQMVRLLTQMEAIKDKIDFEVKKIISSIETKYKVARAKEDSIRESLEKQKEEALRLNKKAIKYGILKREADTNKDLYEILLTRLKEASMTGALKTSNIRILDAAVVPRHPIKPRVKLNIILAIIVGLTLGVGLAFFLDYLDRTLSTPEDVERYLQVPLLGAVGRIEMDKQKRRSEQPTPASGLGGIADDNVFVPELFVHRKSKSNIAEAIRNIRTNIIFTATDTPRKLIMIASANPDEGKTFFVSNLATVIAHTGKKVLMVDTDMRKPRLNKIFSVERNPGVSNVLAGEASIESCIKDTEISNLNLITSGSVPPNPSEMLGSASMEKFCDDIRKMFDYVLLDSPPIMSVTDATILARLTDASLLLVKTGETNRDAVKRSIAQFNDINAKVLGVVMNNVDLSKGSYYYHYYQYYYRYGYGEEEEKKGRKKRRSKG</sequence>
<dbReference type="NCBIfam" id="TIGR01007">
    <property type="entry name" value="eps_fam"/>
    <property type="match status" value="1"/>
</dbReference>
<evidence type="ECO:0000256" key="11">
    <source>
        <dbReference type="ARBA" id="ARBA00022840"/>
    </source>
</evidence>
<dbReference type="SUPFAM" id="SSF52540">
    <property type="entry name" value="P-loop containing nucleoside triphosphate hydrolases"/>
    <property type="match status" value="1"/>
</dbReference>
<evidence type="ECO:0000256" key="1">
    <source>
        <dbReference type="ARBA" id="ARBA00004429"/>
    </source>
</evidence>
<keyword evidence="13 17" id="KW-0472">Membrane</keyword>
<feature type="domain" description="Tyrosine-protein kinase G-rich" evidence="20">
    <location>
        <begin position="365"/>
        <end position="435"/>
    </location>
</feature>
<comment type="caution">
    <text evidence="21">The sequence shown here is derived from an EMBL/GenBank/DDBJ whole genome shotgun (WGS) entry which is preliminary data.</text>
</comment>
<keyword evidence="11" id="KW-0067">ATP-binding</keyword>
<evidence type="ECO:0000256" key="8">
    <source>
        <dbReference type="ARBA" id="ARBA00022692"/>
    </source>
</evidence>
<dbReference type="Proteomes" id="UP000094056">
    <property type="component" value="Unassembled WGS sequence"/>
</dbReference>
<dbReference type="PANTHER" id="PTHR32309">
    <property type="entry name" value="TYROSINE-PROTEIN KINASE"/>
    <property type="match status" value="1"/>
</dbReference>
<dbReference type="InterPro" id="IPR027417">
    <property type="entry name" value="P-loop_NTPase"/>
</dbReference>
<evidence type="ECO:0000256" key="17">
    <source>
        <dbReference type="SAM" id="Phobius"/>
    </source>
</evidence>
<keyword evidence="12 17" id="KW-1133">Transmembrane helix</keyword>
<dbReference type="InterPro" id="IPR005702">
    <property type="entry name" value="Wzc-like_C"/>
</dbReference>
<reference evidence="21 22" key="1">
    <citation type="submission" date="2016-07" db="EMBL/GenBank/DDBJ databases">
        <title>Draft genome of Scalindua rubra, obtained from a brine-seawater interface in the Red Sea, sheds light on salt adaptation in anammox bacteria.</title>
        <authorList>
            <person name="Speth D.R."/>
            <person name="Lagkouvardos I."/>
            <person name="Wang Y."/>
            <person name="Qian P.-Y."/>
            <person name="Dutilh B.E."/>
            <person name="Jetten M.S."/>
        </authorList>
    </citation>
    <scope>NUCLEOTIDE SEQUENCE [LARGE SCALE GENOMIC DNA]</scope>
    <source>
        <strain evidence="21">BSI-1</strain>
    </source>
</reference>
<gene>
    <name evidence="21" type="primary">exoP</name>
    <name evidence="21" type="ORF">SCARUB_04200</name>
</gene>
<evidence type="ECO:0000313" key="21">
    <source>
        <dbReference type="EMBL" id="ODS30690.1"/>
    </source>
</evidence>
<evidence type="ECO:0000256" key="6">
    <source>
        <dbReference type="ARBA" id="ARBA00022519"/>
    </source>
</evidence>
<comment type="similarity">
    <text evidence="3">Belongs to the etk/wzc family.</text>
</comment>
<evidence type="ECO:0000259" key="18">
    <source>
        <dbReference type="Pfam" id="PF02706"/>
    </source>
</evidence>
<feature type="transmembrane region" description="Helical" evidence="17">
    <location>
        <begin position="20"/>
        <end position="40"/>
    </location>
</feature>
<keyword evidence="8 17" id="KW-0812">Transmembrane</keyword>
<feature type="transmembrane region" description="Helical" evidence="17">
    <location>
        <begin position="416"/>
        <end position="436"/>
    </location>
</feature>
<evidence type="ECO:0000256" key="2">
    <source>
        <dbReference type="ARBA" id="ARBA00007316"/>
    </source>
</evidence>
<evidence type="ECO:0000256" key="5">
    <source>
        <dbReference type="ARBA" id="ARBA00022475"/>
    </source>
</evidence>
<feature type="coiled-coil region" evidence="16">
    <location>
        <begin position="185"/>
        <end position="212"/>
    </location>
</feature>
<feature type="domain" description="AAA" evidence="19">
    <location>
        <begin position="527"/>
        <end position="663"/>
    </location>
</feature>
<keyword evidence="6" id="KW-0997">Cell inner membrane</keyword>
<evidence type="ECO:0000256" key="13">
    <source>
        <dbReference type="ARBA" id="ARBA00023136"/>
    </source>
</evidence>
<dbReference type="GO" id="GO:0005524">
    <property type="term" value="F:ATP binding"/>
    <property type="evidence" value="ECO:0007669"/>
    <property type="project" value="UniProtKB-KW"/>
</dbReference>
<evidence type="ECO:0000256" key="10">
    <source>
        <dbReference type="ARBA" id="ARBA00022777"/>
    </source>
</evidence>
<dbReference type="FunFam" id="3.40.50.300:FF:000527">
    <property type="entry name" value="Tyrosine-protein kinase etk"/>
    <property type="match status" value="1"/>
</dbReference>
<keyword evidence="10" id="KW-0418">Kinase</keyword>
<evidence type="ECO:0000256" key="7">
    <source>
        <dbReference type="ARBA" id="ARBA00022679"/>
    </source>
</evidence>
<feature type="domain" description="Polysaccharide chain length determinant N-terminal" evidence="18">
    <location>
        <begin position="10"/>
        <end position="103"/>
    </location>
</feature>
<dbReference type="Gene3D" id="3.40.50.300">
    <property type="entry name" value="P-loop containing nucleotide triphosphate hydrolases"/>
    <property type="match status" value="1"/>
</dbReference>
<dbReference type="InterPro" id="IPR050445">
    <property type="entry name" value="Bact_polysacc_biosynth/exp"/>
</dbReference>
<dbReference type="EMBL" id="MAYW01000188">
    <property type="protein sequence ID" value="ODS30690.1"/>
    <property type="molecule type" value="Genomic_DNA"/>
</dbReference>
<comment type="subcellular location">
    <subcellularLocation>
        <location evidence="1">Cell inner membrane</location>
        <topology evidence="1">Multi-pass membrane protein</topology>
    </subcellularLocation>
</comment>
<comment type="similarity">
    <text evidence="2">Belongs to the CpsD/CapB family.</text>
</comment>
<dbReference type="InterPro" id="IPR032807">
    <property type="entry name" value="GNVR"/>
</dbReference>
<evidence type="ECO:0000256" key="3">
    <source>
        <dbReference type="ARBA" id="ARBA00008883"/>
    </source>
</evidence>
<keyword evidence="7" id="KW-0808">Transferase</keyword>
<dbReference type="GO" id="GO:0042802">
    <property type="term" value="F:identical protein binding"/>
    <property type="evidence" value="ECO:0007669"/>
    <property type="project" value="UniProtKB-ARBA"/>
</dbReference>
<proteinExistence type="inferred from homology"/>
<keyword evidence="14" id="KW-0829">Tyrosine-protein kinase</keyword>
<evidence type="ECO:0000256" key="14">
    <source>
        <dbReference type="ARBA" id="ARBA00023137"/>
    </source>
</evidence>
<keyword evidence="9" id="KW-0547">Nucleotide-binding</keyword>
<evidence type="ECO:0000256" key="16">
    <source>
        <dbReference type="SAM" id="Coils"/>
    </source>
</evidence>
<evidence type="ECO:0000259" key="19">
    <source>
        <dbReference type="Pfam" id="PF13614"/>
    </source>
</evidence>
<accession>A0A1E3X4X0</accession>
<comment type="catalytic activity">
    <reaction evidence="15">
        <text>L-tyrosyl-[protein] + ATP = O-phospho-L-tyrosyl-[protein] + ADP + H(+)</text>
        <dbReference type="Rhea" id="RHEA:10596"/>
        <dbReference type="Rhea" id="RHEA-COMP:10136"/>
        <dbReference type="Rhea" id="RHEA-COMP:20101"/>
        <dbReference type="ChEBI" id="CHEBI:15378"/>
        <dbReference type="ChEBI" id="CHEBI:30616"/>
        <dbReference type="ChEBI" id="CHEBI:46858"/>
        <dbReference type="ChEBI" id="CHEBI:61978"/>
        <dbReference type="ChEBI" id="CHEBI:456216"/>
        <dbReference type="EC" id="2.7.10.2"/>
    </reaction>
</comment>
<evidence type="ECO:0000256" key="12">
    <source>
        <dbReference type="ARBA" id="ARBA00022989"/>
    </source>
</evidence>
<keyword evidence="5" id="KW-1003">Cell membrane</keyword>
<dbReference type="PANTHER" id="PTHR32309:SF13">
    <property type="entry name" value="FERRIC ENTEROBACTIN TRANSPORT PROTEIN FEPE"/>
    <property type="match status" value="1"/>
</dbReference>
<organism evidence="21 22">
    <name type="scientific">Candidatus Scalindua rubra</name>
    <dbReference type="NCBI Taxonomy" id="1872076"/>
    <lineage>
        <taxon>Bacteria</taxon>
        <taxon>Pseudomonadati</taxon>
        <taxon>Planctomycetota</taxon>
        <taxon>Candidatus Brocadiia</taxon>
        <taxon>Candidatus Brocadiales</taxon>
        <taxon>Candidatus Scalinduaceae</taxon>
        <taxon>Candidatus Scalindua</taxon>
    </lineage>
</organism>
<dbReference type="InterPro" id="IPR025669">
    <property type="entry name" value="AAA_dom"/>
</dbReference>
<dbReference type="InterPro" id="IPR003856">
    <property type="entry name" value="LPS_length_determ_N"/>
</dbReference>
<protein>
    <recommendedName>
        <fullName evidence="4">non-specific protein-tyrosine kinase</fullName>
        <ecNumber evidence="4">2.7.10.2</ecNumber>
    </recommendedName>
</protein>
<evidence type="ECO:0000256" key="9">
    <source>
        <dbReference type="ARBA" id="ARBA00022741"/>
    </source>
</evidence>
<dbReference type="AlphaFoldDB" id="A0A1E3X4X0"/>
<evidence type="ECO:0000259" key="20">
    <source>
        <dbReference type="Pfam" id="PF13807"/>
    </source>
</evidence>
<evidence type="ECO:0000256" key="4">
    <source>
        <dbReference type="ARBA" id="ARBA00011903"/>
    </source>
</evidence>
<dbReference type="Pfam" id="PF13614">
    <property type="entry name" value="AAA_31"/>
    <property type="match status" value="1"/>
</dbReference>
<evidence type="ECO:0000256" key="15">
    <source>
        <dbReference type="ARBA" id="ARBA00051245"/>
    </source>
</evidence>
<dbReference type="Pfam" id="PF02706">
    <property type="entry name" value="Wzz"/>
    <property type="match status" value="1"/>
</dbReference>
<name>A0A1E3X4X0_9BACT</name>
<keyword evidence="16" id="KW-0175">Coiled coil</keyword>
<evidence type="ECO:0000313" key="22">
    <source>
        <dbReference type="Proteomes" id="UP000094056"/>
    </source>
</evidence>
<dbReference type="Pfam" id="PF13807">
    <property type="entry name" value="GNVR"/>
    <property type="match status" value="1"/>
</dbReference>